<dbReference type="PROSITE" id="PS50109">
    <property type="entry name" value="HIS_KIN"/>
    <property type="match status" value="1"/>
</dbReference>
<keyword evidence="12" id="KW-1185">Reference proteome</keyword>
<evidence type="ECO:0000256" key="9">
    <source>
        <dbReference type="SAM" id="Phobius"/>
    </source>
</evidence>
<dbReference type="SMART" id="SM00387">
    <property type="entry name" value="HATPase_c"/>
    <property type="match status" value="1"/>
</dbReference>
<keyword evidence="5" id="KW-0547">Nucleotide-binding</keyword>
<evidence type="ECO:0000256" key="8">
    <source>
        <dbReference type="ARBA" id="ARBA00023012"/>
    </source>
</evidence>
<organism evidence="11 12">
    <name type="scientific">Lentzea rhizosphaerae</name>
    <dbReference type="NCBI Taxonomy" id="2041025"/>
    <lineage>
        <taxon>Bacteria</taxon>
        <taxon>Bacillati</taxon>
        <taxon>Actinomycetota</taxon>
        <taxon>Actinomycetes</taxon>
        <taxon>Pseudonocardiales</taxon>
        <taxon>Pseudonocardiaceae</taxon>
        <taxon>Lentzea</taxon>
    </lineage>
</organism>
<dbReference type="PANTHER" id="PTHR24421:SF10">
    <property type="entry name" value="NITRATE_NITRITE SENSOR PROTEIN NARQ"/>
    <property type="match status" value="1"/>
</dbReference>
<keyword evidence="9" id="KW-1133">Transmembrane helix</keyword>
<name>A0ABV8BKN1_9PSEU</name>
<evidence type="ECO:0000256" key="4">
    <source>
        <dbReference type="ARBA" id="ARBA00022679"/>
    </source>
</evidence>
<dbReference type="Pfam" id="PF02518">
    <property type="entry name" value="HATPase_c"/>
    <property type="match status" value="1"/>
</dbReference>
<evidence type="ECO:0000256" key="2">
    <source>
        <dbReference type="ARBA" id="ARBA00012438"/>
    </source>
</evidence>
<dbReference type="EMBL" id="JBHRZI010000008">
    <property type="protein sequence ID" value="MFC3890893.1"/>
    <property type="molecule type" value="Genomic_DNA"/>
</dbReference>
<accession>A0ABV8BKN1</accession>
<dbReference type="GO" id="GO:0016301">
    <property type="term" value="F:kinase activity"/>
    <property type="evidence" value="ECO:0007669"/>
    <property type="project" value="UniProtKB-KW"/>
</dbReference>
<evidence type="ECO:0000256" key="5">
    <source>
        <dbReference type="ARBA" id="ARBA00022741"/>
    </source>
</evidence>
<reference evidence="12" key="1">
    <citation type="journal article" date="2019" name="Int. J. Syst. Evol. Microbiol.">
        <title>The Global Catalogue of Microorganisms (GCM) 10K type strain sequencing project: providing services to taxonomists for standard genome sequencing and annotation.</title>
        <authorList>
            <consortium name="The Broad Institute Genomics Platform"/>
            <consortium name="The Broad Institute Genome Sequencing Center for Infectious Disease"/>
            <person name="Wu L."/>
            <person name="Ma J."/>
        </authorList>
    </citation>
    <scope>NUCLEOTIDE SEQUENCE [LARGE SCALE GENOMIC DNA]</scope>
    <source>
        <strain evidence="12">CGMCC 4.7405</strain>
    </source>
</reference>
<keyword evidence="7" id="KW-0067">ATP-binding</keyword>
<dbReference type="Gene3D" id="3.30.565.10">
    <property type="entry name" value="Histidine kinase-like ATPase, C-terminal domain"/>
    <property type="match status" value="1"/>
</dbReference>
<dbReference type="Gene3D" id="1.20.5.1930">
    <property type="match status" value="1"/>
</dbReference>
<feature type="transmembrane region" description="Helical" evidence="9">
    <location>
        <begin position="90"/>
        <end position="109"/>
    </location>
</feature>
<proteinExistence type="predicted"/>
<keyword evidence="4" id="KW-0808">Transferase</keyword>
<dbReference type="InterPro" id="IPR050482">
    <property type="entry name" value="Sensor_HK_TwoCompSys"/>
</dbReference>
<evidence type="ECO:0000256" key="7">
    <source>
        <dbReference type="ARBA" id="ARBA00022840"/>
    </source>
</evidence>
<dbReference type="CDD" id="cd16917">
    <property type="entry name" value="HATPase_UhpB-NarQ-NarX-like"/>
    <property type="match status" value="1"/>
</dbReference>
<keyword evidence="6 11" id="KW-0418">Kinase</keyword>
<dbReference type="RefSeq" id="WP_382369625.1">
    <property type="nucleotide sequence ID" value="NZ_JBHRZI010000008.1"/>
</dbReference>
<dbReference type="Proteomes" id="UP001595690">
    <property type="component" value="Unassembled WGS sequence"/>
</dbReference>
<comment type="caution">
    <text evidence="11">The sequence shown here is derived from an EMBL/GenBank/DDBJ whole genome shotgun (WGS) entry which is preliminary data.</text>
</comment>
<keyword evidence="9" id="KW-0472">Membrane</keyword>
<evidence type="ECO:0000256" key="1">
    <source>
        <dbReference type="ARBA" id="ARBA00000085"/>
    </source>
</evidence>
<evidence type="ECO:0000256" key="3">
    <source>
        <dbReference type="ARBA" id="ARBA00022553"/>
    </source>
</evidence>
<feature type="transmembrane region" description="Helical" evidence="9">
    <location>
        <begin position="48"/>
        <end position="78"/>
    </location>
</feature>
<keyword evidence="3" id="KW-0597">Phosphoprotein</keyword>
<dbReference type="SUPFAM" id="SSF55874">
    <property type="entry name" value="ATPase domain of HSP90 chaperone/DNA topoisomerase II/histidine kinase"/>
    <property type="match status" value="1"/>
</dbReference>
<keyword evidence="8" id="KW-0902">Two-component regulatory system</keyword>
<dbReference type="InterPro" id="IPR036890">
    <property type="entry name" value="HATPase_C_sf"/>
</dbReference>
<evidence type="ECO:0000256" key="6">
    <source>
        <dbReference type="ARBA" id="ARBA00022777"/>
    </source>
</evidence>
<dbReference type="EC" id="2.7.13.3" evidence="2"/>
<protein>
    <recommendedName>
        <fullName evidence="2">histidine kinase</fullName>
        <ecNumber evidence="2">2.7.13.3</ecNumber>
    </recommendedName>
</protein>
<sequence>MVFSRLLVDAGVAGLCVLVFWLPRGTPPSALAVLVVAGVLLRSRWPVVAFGTVAATTLAGALLGVAWDPFVAAAWTLYPVAVAHGSSRMSRAMSVALGLTVVAMLSVGVTERQDVLRYVIVSLLVLAGTWRLGEAVRRERQEAAHAGRAEGARAVLEERLRVAREVHDVVSHSLGTIAVTAGVSAHVDAGDAEKLRNRLTRIERASKDAMADLRAVLGTVRDAGTPAERRPQPGVKDLSALTQRMRAAGIEVALTVRGADGLPAGTGLAVYRIVQEGLTNAARHAPGCRCEVTVDALDGTVIVEVTDDGGTLVETRHHEKGFGLIGLRERVESLGGELTFGSRPQGGFTLRAVLPEPGE</sequence>
<keyword evidence="9" id="KW-0812">Transmembrane</keyword>
<dbReference type="InterPro" id="IPR003594">
    <property type="entry name" value="HATPase_dom"/>
</dbReference>
<dbReference type="InterPro" id="IPR011712">
    <property type="entry name" value="Sig_transdc_His_kin_sub3_dim/P"/>
</dbReference>
<dbReference type="InterPro" id="IPR005467">
    <property type="entry name" value="His_kinase_dom"/>
</dbReference>
<dbReference type="PANTHER" id="PTHR24421">
    <property type="entry name" value="NITRATE/NITRITE SENSOR PROTEIN NARX-RELATED"/>
    <property type="match status" value="1"/>
</dbReference>
<dbReference type="Pfam" id="PF07730">
    <property type="entry name" value="HisKA_3"/>
    <property type="match status" value="1"/>
</dbReference>
<gene>
    <name evidence="11" type="ORF">ACFOWZ_05355</name>
</gene>
<comment type="catalytic activity">
    <reaction evidence="1">
        <text>ATP + protein L-histidine = ADP + protein N-phospho-L-histidine.</text>
        <dbReference type="EC" id="2.7.13.3"/>
    </reaction>
</comment>
<evidence type="ECO:0000313" key="12">
    <source>
        <dbReference type="Proteomes" id="UP001595690"/>
    </source>
</evidence>
<feature type="transmembrane region" description="Helical" evidence="9">
    <location>
        <begin position="115"/>
        <end position="133"/>
    </location>
</feature>
<evidence type="ECO:0000313" key="11">
    <source>
        <dbReference type="EMBL" id="MFC3890893.1"/>
    </source>
</evidence>
<evidence type="ECO:0000259" key="10">
    <source>
        <dbReference type="PROSITE" id="PS50109"/>
    </source>
</evidence>
<feature type="domain" description="Histidine kinase" evidence="10">
    <location>
        <begin position="270"/>
        <end position="358"/>
    </location>
</feature>